<dbReference type="Proteomes" id="UP000321926">
    <property type="component" value="Unassembled WGS sequence"/>
</dbReference>
<dbReference type="EMBL" id="VRTY01000125">
    <property type="protein sequence ID" value="TXK26690.1"/>
    <property type="molecule type" value="Genomic_DNA"/>
</dbReference>
<name>A0A5C8IZM9_9BACT</name>
<reference evidence="1 2" key="1">
    <citation type="submission" date="2019-08" db="EMBL/GenBank/DDBJ databases">
        <authorList>
            <person name="Shi S."/>
        </authorList>
    </citation>
    <scope>NUCLEOTIDE SEQUENCE [LARGE SCALE GENOMIC DNA]</scope>
    <source>
        <strain evidence="1 2">GY10130</strain>
    </source>
</reference>
<gene>
    <name evidence="1" type="ORF">FVR03_21590</name>
</gene>
<comment type="caution">
    <text evidence="1">The sequence shown here is derived from an EMBL/GenBank/DDBJ whole genome shotgun (WGS) entry which is preliminary data.</text>
</comment>
<proteinExistence type="predicted"/>
<protein>
    <submittedName>
        <fullName evidence="1">Uncharacterized protein</fullName>
    </submittedName>
</protein>
<evidence type="ECO:0000313" key="2">
    <source>
        <dbReference type="Proteomes" id="UP000321926"/>
    </source>
</evidence>
<dbReference type="AlphaFoldDB" id="A0A5C8IZM9"/>
<dbReference type="RefSeq" id="WP_147923853.1">
    <property type="nucleotide sequence ID" value="NZ_VRTY01000125.1"/>
</dbReference>
<dbReference type="OrthoDB" id="666888at2"/>
<keyword evidence="2" id="KW-1185">Reference proteome</keyword>
<evidence type="ECO:0000313" key="1">
    <source>
        <dbReference type="EMBL" id="TXK26690.1"/>
    </source>
</evidence>
<sequence length="159" mass="18131">MKKDYTLEAEKVARAIDIAIEAFMKTPPPGFTDSQVNQFVKVYKDYKESALNPLPGFRKLASLKYIVNDILTFFQESKGEAVDSFWEKVNEENLGYKREDQLRKILDRGKIRGRIEYELAVDSIVPAEQEGSITKEDASLLGKLISEFEFGRKKTGNKA</sequence>
<organism evidence="1 2">
    <name type="scientific">Pontibacter qinzhouensis</name>
    <dbReference type="NCBI Taxonomy" id="2603253"/>
    <lineage>
        <taxon>Bacteria</taxon>
        <taxon>Pseudomonadati</taxon>
        <taxon>Bacteroidota</taxon>
        <taxon>Cytophagia</taxon>
        <taxon>Cytophagales</taxon>
        <taxon>Hymenobacteraceae</taxon>
        <taxon>Pontibacter</taxon>
    </lineage>
</organism>
<accession>A0A5C8IZM9</accession>